<dbReference type="AlphaFoldDB" id="A0A0A7I5M9"/>
<evidence type="ECO:0000256" key="1">
    <source>
        <dbReference type="ARBA" id="ARBA00023015"/>
    </source>
</evidence>
<dbReference type="Proteomes" id="UP000030625">
    <property type="component" value="Chromosome"/>
</dbReference>
<dbReference type="InterPro" id="IPR000843">
    <property type="entry name" value="HTH_LacI"/>
</dbReference>
<evidence type="ECO:0000313" key="6">
    <source>
        <dbReference type="Proteomes" id="UP000030625"/>
    </source>
</evidence>
<accession>A0A0A7I5M9</accession>
<dbReference type="OrthoDB" id="3227375at2"/>
<dbReference type="HOGENOM" id="CLU_037628_6_4_11"/>
<gene>
    <name evidence="5" type="ORF">AH68_10260</name>
</gene>
<name>A0A0A7I5M9_9BIFI</name>
<dbReference type="PANTHER" id="PTHR30146:SF153">
    <property type="entry name" value="LACTOSE OPERON REPRESSOR"/>
    <property type="match status" value="1"/>
</dbReference>
<dbReference type="Gene3D" id="3.40.50.2300">
    <property type="match status" value="2"/>
</dbReference>
<dbReference type="InterPro" id="IPR010982">
    <property type="entry name" value="Lambda_DNA-bd_dom_sf"/>
</dbReference>
<dbReference type="Pfam" id="PF00356">
    <property type="entry name" value="LacI"/>
    <property type="match status" value="1"/>
</dbReference>
<dbReference type="SUPFAM" id="SSF53822">
    <property type="entry name" value="Periplasmic binding protein-like I"/>
    <property type="match status" value="1"/>
</dbReference>
<sequence length="347" mass="37881">MTTIKTTNRPKVSDIAQAAGVSPATVSKVINGRDGVSDETRDRVELLLEEAGFRKKLPTTKTMRSIELVVSEMTNNGSMEMVKETTSYAREFGIGITVSCARPDSEEYSTRNEASSCLRNAIERNPLGVILLLSNISSAEESLLQTRNIPYVIVDPVGQVSADALGVGIDNWTGGMLATQYLISLGHRRIAVITGPTNSQSSQARLSGYMAALQKNGISADPHLIKVGDYVSDKAYKAACDLLEMREQDRPTAIFAFNDLGAINVYRAARQHSISLPEQLSIIGFDDVYPAASMCPSLTTIRQPFDLIARQCIDLILEAREGKVDQNYFILPTQLVERESCTSPSLL</sequence>
<dbReference type="SMART" id="SM00354">
    <property type="entry name" value="HTH_LACI"/>
    <property type="match status" value="1"/>
</dbReference>
<organism evidence="5 6">
    <name type="scientific">Bifidobacterium catenulatum PV20-2</name>
    <dbReference type="NCBI Taxonomy" id="1447716"/>
    <lineage>
        <taxon>Bacteria</taxon>
        <taxon>Bacillati</taxon>
        <taxon>Actinomycetota</taxon>
        <taxon>Actinomycetes</taxon>
        <taxon>Bifidobacteriales</taxon>
        <taxon>Bifidobacteriaceae</taxon>
        <taxon>Bifidobacterium</taxon>
    </lineage>
</organism>
<dbReference type="InterPro" id="IPR046335">
    <property type="entry name" value="LacI/GalR-like_sensor"/>
</dbReference>
<dbReference type="SUPFAM" id="SSF47413">
    <property type="entry name" value="lambda repressor-like DNA-binding domains"/>
    <property type="match status" value="1"/>
</dbReference>
<evidence type="ECO:0000259" key="4">
    <source>
        <dbReference type="PROSITE" id="PS50932"/>
    </source>
</evidence>
<evidence type="ECO:0000256" key="2">
    <source>
        <dbReference type="ARBA" id="ARBA00023125"/>
    </source>
</evidence>
<evidence type="ECO:0000313" key="5">
    <source>
        <dbReference type="EMBL" id="AIZ15351.1"/>
    </source>
</evidence>
<keyword evidence="3" id="KW-0804">Transcription</keyword>
<reference evidence="5 6" key="1">
    <citation type="journal article" date="2015" name="Genome Announc.">
        <title>Complete and Assembled Genome Sequence of Bifidobacterium kashiwanohense PV20-2, Isolated from the Feces of an Anemic Kenyan Infant.</title>
        <authorList>
            <person name="Vazquez-Gutierrez P."/>
            <person name="Lacroix C."/>
            <person name="Chassard C."/>
            <person name="Klumpp J."/>
            <person name="Jans C."/>
            <person name="Stevens M.J."/>
        </authorList>
    </citation>
    <scope>NUCLEOTIDE SEQUENCE [LARGE SCALE GENOMIC DNA]</scope>
    <source>
        <strain evidence="5 6">PV20-2</strain>
    </source>
</reference>
<dbReference type="KEGG" id="bka:AH68_10260"/>
<dbReference type="InterPro" id="IPR028082">
    <property type="entry name" value="Peripla_BP_I"/>
</dbReference>
<protein>
    <submittedName>
        <fullName evidence="5">LacI family transcriptional regulator</fullName>
    </submittedName>
</protein>
<proteinExistence type="predicted"/>
<dbReference type="Gene3D" id="1.10.260.40">
    <property type="entry name" value="lambda repressor-like DNA-binding domains"/>
    <property type="match status" value="1"/>
</dbReference>
<dbReference type="CDD" id="cd01392">
    <property type="entry name" value="HTH_LacI"/>
    <property type="match status" value="1"/>
</dbReference>
<keyword evidence="1" id="KW-0805">Transcription regulation</keyword>
<dbReference type="GO" id="GO:0000976">
    <property type="term" value="F:transcription cis-regulatory region binding"/>
    <property type="evidence" value="ECO:0007669"/>
    <property type="project" value="TreeGrafter"/>
</dbReference>
<dbReference type="STRING" id="1447716.AH68_10260"/>
<dbReference type="RefSeq" id="WP_039199574.1">
    <property type="nucleotide sequence ID" value="NZ_CP007456.1"/>
</dbReference>
<dbReference type="EMBL" id="CP007456">
    <property type="protein sequence ID" value="AIZ15351.1"/>
    <property type="molecule type" value="Genomic_DNA"/>
</dbReference>
<evidence type="ECO:0000256" key="3">
    <source>
        <dbReference type="ARBA" id="ARBA00023163"/>
    </source>
</evidence>
<feature type="domain" description="HTH lacI-type" evidence="4">
    <location>
        <begin position="10"/>
        <end position="65"/>
    </location>
</feature>
<keyword evidence="2" id="KW-0238">DNA-binding</keyword>
<dbReference type="PROSITE" id="PS50932">
    <property type="entry name" value="HTH_LACI_2"/>
    <property type="match status" value="1"/>
</dbReference>
<dbReference type="PANTHER" id="PTHR30146">
    <property type="entry name" value="LACI-RELATED TRANSCRIPTIONAL REPRESSOR"/>
    <property type="match status" value="1"/>
</dbReference>
<dbReference type="PROSITE" id="PS00356">
    <property type="entry name" value="HTH_LACI_1"/>
    <property type="match status" value="1"/>
</dbReference>
<dbReference type="Pfam" id="PF13377">
    <property type="entry name" value="Peripla_BP_3"/>
    <property type="match status" value="1"/>
</dbReference>
<dbReference type="GO" id="GO:0003700">
    <property type="term" value="F:DNA-binding transcription factor activity"/>
    <property type="evidence" value="ECO:0007669"/>
    <property type="project" value="TreeGrafter"/>
</dbReference>